<accession>A0AAQ3MWJ0</accession>
<name>A0AAQ3MWJ0_VIGMU</name>
<sequence length="110" mass="12638">MAVASLRNLLQSGQVMHAAIASLFTLASLFIVMDHPTLTLTPHVCMYMSVCVCILCYPPECMQIYVHFARITCINTTMTKKHTYNIPKSRIKGRIITYYEQRKKERKGPR</sequence>
<keyword evidence="1" id="KW-0472">Membrane</keyword>
<evidence type="ECO:0000256" key="1">
    <source>
        <dbReference type="SAM" id="Phobius"/>
    </source>
</evidence>
<protein>
    <submittedName>
        <fullName evidence="2">Uncharacterized protein</fullName>
    </submittedName>
</protein>
<evidence type="ECO:0000313" key="2">
    <source>
        <dbReference type="EMBL" id="WVY98376.1"/>
    </source>
</evidence>
<feature type="transmembrane region" description="Helical" evidence="1">
    <location>
        <begin position="15"/>
        <end position="33"/>
    </location>
</feature>
<proteinExistence type="predicted"/>
<organism evidence="2 3">
    <name type="scientific">Vigna mungo</name>
    <name type="common">Black gram</name>
    <name type="synonym">Phaseolus mungo</name>
    <dbReference type="NCBI Taxonomy" id="3915"/>
    <lineage>
        <taxon>Eukaryota</taxon>
        <taxon>Viridiplantae</taxon>
        <taxon>Streptophyta</taxon>
        <taxon>Embryophyta</taxon>
        <taxon>Tracheophyta</taxon>
        <taxon>Spermatophyta</taxon>
        <taxon>Magnoliopsida</taxon>
        <taxon>eudicotyledons</taxon>
        <taxon>Gunneridae</taxon>
        <taxon>Pentapetalae</taxon>
        <taxon>rosids</taxon>
        <taxon>fabids</taxon>
        <taxon>Fabales</taxon>
        <taxon>Fabaceae</taxon>
        <taxon>Papilionoideae</taxon>
        <taxon>50 kb inversion clade</taxon>
        <taxon>NPAAA clade</taxon>
        <taxon>indigoferoid/millettioid clade</taxon>
        <taxon>Phaseoleae</taxon>
        <taxon>Vigna</taxon>
    </lineage>
</organism>
<dbReference type="EMBL" id="CP144692">
    <property type="protein sequence ID" value="WVY98376.1"/>
    <property type="molecule type" value="Genomic_DNA"/>
</dbReference>
<keyword evidence="1" id="KW-1133">Transmembrane helix</keyword>
<keyword evidence="1" id="KW-0812">Transmembrane</keyword>
<keyword evidence="3" id="KW-1185">Reference proteome</keyword>
<dbReference type="Proteomes" id="UP001374535">
    <property type="component" value="Chromosome 9"/>
</dbReference>
<evidence type="ECO:0000313" key="3">
    <source>
        <dbReference type="Proteomes" id="UP001374535"/>
    </source>
</evidence>
<dbReference type="AlphaFoldDB" id="A0AAQ3MWJ0"/>
<reference evidence="2 3" key="1">
    <citation type="journal article" date="2023" name="Life. Sci Alliance">
        <title>Evolutionary insights into 3D genome organization and epigenetic landscape of Vigna mungo.</title>
        <authorList>
            <person name="Junaid A."/>
            <person name="Singh B."/>
            <person name="Bhatia S."/>
        </authorList>
    </citation>
    <scope>NUCLEOTIDE SEQUENCE [LARGE SCALE GENOMIC DNA]</scope>
    <source>
        <strain evidence="2">Urdbean</strain>
    </source>
</reference>
<gene>
    <name evidence="2" type="ORF">V8G54_030527</name>
</gene>